<evidence type="ECO:0000313" key="5">
    <source>
        <dbReference type="EMBL" id="CAA7397857.1"/>
    </source>
</evidence>
<evidence type="ECO:0000256" key="3">
    <source>
        <dbReference type="RuleBase" id="RU003718"/>
    </source>
</evidence>
<dbReference type="EC" id="2.4.1.-" evidence="4"/>
<accession>A0A7I8KJ98</accession>
<evidence type="ECO:0000256" key="4">
    <source>
        <dbReference type="RuleBase" id="RU362057"/>
    </source>
</evidence>
<protein>
    <recommendedName>
        <fullName evidence="4">Glycosyltransferase</fullName>
        <ecNumber evidence="4">2.4.1.-</ecNumber>
    </recommendedName>
</protein>
<keyword evidence="3" id="KW-0328">Glycosyltransferase</keyword>
<organism evidence="5 6">
    <name type="scientific">Spirodela intermedia</name>
    <name type="common">Intermediate duckweed</name>
    <dbReference type="NCBI Taxonomy" id="51605"/>
    <lineage>
        <taxon>Eukaryota</taxon>
        <taxon>Viridiplantae</taxon>
        <taxon>Streptophyta</taxon>
        <taxon>Embryophyta</taxon>
        <taxon>Tracheophyta</taxon>
        <taxon>Spermatophyta</taxon>
        <taxon>Magnoliopsida</taxon>
        <taxon>Liliopsida</taxon>
        <taxon>Araceae</taxon>
        <taxon>Lemnoideae</taxon>
        <taxon>Spirodela</taxon>
    </lineage>
</organism>
<sequence length="484" mass="52293">MERDTIASALGPYAALPHVALFPFMSKGHINPLLHLACVLHRRRLATFTFFTTPGNSPYVRSALVGVDPVAGGIVELSFPVDNPGIPAGVESTDELPSMSLFLDFVNATKRLRPEFELALGAIRPRPSLLISDGFLGWTVESARDLGIRRLSSYGMGFHTMTVNSLLLITRPHASISSEGEPFEVPGLGHVQFTKGDLSPPFDDPCASTPLGDFVREQEKFDTQSFGLVMNSFYEMEAAYADHWHRHFTKAWCVGPLLLGLPEERSLRGKCAEWLDARAAEGRPVLYVSFGTQAELPVALVEEVAAGLENSGADFLWVQRRKESSGFAEMAGGRGLVASEWVPQTGVLAHAAVKGFLSHCGWNSVLESVCAGVPILALPLMADQPLNAKFVVEELGIGQRVRTVDGTRRDLVKREDIEEMVRELLAGEKGREAAARMAELRIAARRAMEDGGSSWRALEEMVGGVSSAAVAVGGKVSPPGPAAH</sequence>
<dbReference type="InterPro" id="IPR035595">
    <property type="entry name" value="UDP_glycos_trans_CS"/>
</dbReference>
<dbReference type="PANTHER" id="PTHR48047">
    <property type="entry name" value="GLYCOSYLTRANSFERASE"/>
    <property type="match status" value="1"/>
</dbReference>
<dbReference type="InterPro" id="IPR002213">
    <property type="entry name" value="UDP_glucos_trans"/>
</dbReference>
<dbReference type="GO" id="GO:0035251">
    <property type="term" value="F:UDP-glucosyltransferase activity"/>
    <property type="evidence" value="ECO:0007669"/>
    <property type="project" value="TreeGrafter"/>
</dbReference>
<dbReference type="SUPFAM" id="SSF53756">
    <property type="entry name" value="UDP-Glycosyltransferase/glycogen phosphorylase"/>
    <property type="match status" value="1"/>
</dbReference>
<dbReference type="PROSITE" id="PS00375">
    <property type="entry name" value="UDPGT"/>
    <property type="match status" value="1"/>
</dbReference>
<proteinExistence type="inferred from homology"/>
<dbReference type="OrthoDB" id="5835829at2759"/>
<dbReference type="EMBL" id="LR746269">
    <property type="protein sequence ID" value="CAA7397857.1"/>
    <property type="molecule type" value="Genomic_DNA"/>
</dbReference>
<name>A0A7I8KJ98_SPIIN</name>
<dbReference type="Gene3D" id="3.40.50.2000">
    <property type="entry name" value="Glycogen Phosphorylase B"/>
    <property type="match status" value="2"/>
</dbReference>
<reference evidence="5" key="1">
    <citation type="submission" date="2020-02" db="EMBL/GenBank/DDBJ databases">
        <authorList>
            <person name="Scholz U."/>
            <person name="Mascher M."/>
            <person name="Fiebig A."/>
        </authorList>
    </citation>
    <scope>NUCLEOTIDE SEQUENCE</scope>
</reference>
<dbReference type="Proteomes" id="UP000663760">
    <property type="component" value="Chromosome 6"/>
</dbReference>
<keyword evidence="2 3" id="KW-0808">Transferase</keyword>
<gene>
    <name evidence="5" type="ORF">SI8410_06008522</name>
</gene>
<dbReference type="CDD" id="cd03784">
    <property type="entry name" value="GT1_Gtf-like"/>
    <property type="match status" value="1"/>
</dbReference>
<dbReference type="FunFam" id="3.40.50.2000:FF:000107">
    <property type="entry name" value="Glycosyltransferase"/>
    <property type="match status" value="1"/>
</dbReference>
<evidence type="ECO:0000256" key="1">
    <source>
        <dbReference type="ARBA" id="ARBA00009995"/>
    </source>
</evidence>
<keyword evidence="6" id="KW-1185">Reference proteome</keyword>
<comment type="similarity">
    <text evidence="1 3">Belongs to the UDP-glycosyltransferase family.</text>
</comment>
<dbReference type="AlphaFoldDB" id="A0A7I8KJ98"/>
<dbReference type="Pfam" id="PF00201">
    <property type="entry name" value="UDPGT"/>
    <property type="match status" value="1"/>
</dbReference>
<evidence type="ECO:0000313" key="6">
    <source>
        <dbReference type="Proteomes" id="UP000663760"/>
    </source>
</evidence>
<dbReference type="PANTHER" id="PTHR48047:SF51">
    <property type="entry name" value="GLYCOSYLTRANSFERASE"/>
    <property type="match status" value="1"/>
</dbReference>
<evidence type="ECO:0000256" key="2">
    <source>
        <dbReference type="ARBA" id="ARBA00022679"/>
    </source>
</evidence>